<evidence type="ECO:0000256" key="4">
    <source>
        <dbReference type="ARBA" id="ARBA00022989"/>
    </source>
</evidence>
<dbReference type="SUPFAM" id="SSF103473">
    <property type="entry name" value="MFS general substrate transporter"/>
    <property type="match status" value="2"/>
</dbReference>
<feature type="transmembrane region" description="Helical" evidence="6">
    <location>
        <begin position="388"/>
        <end position="408"/>
    </location>
</feature>
<accession>A0A062VEW6</accession>
<feature type="transmembrane region" description="Helical" evidence="6">
    <location>
        <begin position="477"/>
        <end position="500"/>
    </location>
</feature>
<keyword evidence="3 6" id="KW-0812">Transmembrane</keyword>
<dbReference type="PANTHER" id="PTHR12778:SF10">
    <property type="entry name" value="MAJOR FACILITATOR SUPERFAMILY DOMAIN-CONTAINING PROTEIN 3"/>
    <property type="match status" value="1"/>
</dbReference>
<dbReference type="RefSeq" id="WP_051612560.1">
    <property type="nucleotide sequence ID" value="NZ_ARYM01000013.1"/>
</dbReference>
<evidence type="ECO:0000256" key="1">
    <source>
        <dbReference type="ARBA" id="ARBA00004141"/>
    </source>
</evidence>
<feature type="transmembrane region" description="Helical" evidence="6">
    <location>
        <begin position="278"/>
        <end position="297"/>
    </location>
</feature>
<keyword evidence="2" id="KW-0813">Transport</keyword>
<keyword evidence="5 6" id="KW-0472">Membrane</keyword>
<sequence length="578" mass="61875">MTEAVQAAEADKTPRFIRALRALNDRRMAAMLLLSLAAGLPFGAVLGTLNAWLTVEGVTPSTIGTLSLITLGYAFKYLWSPAFQVARHPRPFLGPRRTWLISLQVPIAVLLLILPFSNPASQIGLIAIVALGVALLSATHDTVLDAWRIEVARSEEDKDLMAALYQFGYRASTFVTGFMALLLAEFIGWQMVYGLIALMMVLAISGTFIAPEPEMSSKPAEARESYQSIIPLQALRGFTLAVAIGWAVAIAMIAWHVFASLTQVPPPSGSAFVREQGPVIVMLTVMLPAALAAVLLWKYGRTPGATLPNRPEDGQAARVLNSLFRAIFDPLMEMIGRLGWGALLVLLLALTYRFADAVWGAFAYPFYLGDEYGAIGHTMADVAVASKFFGVLMTMAGAAIGVVVISLIGRMPVLVIGAILAAATNLLFADLARGGMAIDAFLEWTRLADPIRMFAGWAASISPEGQGAEAGARMARLMLAIGGENIAGGFASVAVVAYLTSVVNPRFAAVQYALLGSLTMLIGTLGRPWLGEMIEVHGYYTVFIVTFWLGGVAVVLSLLEWLRIARQKTPATQDAAGV</sequence>
<feature type="transmembrane region" description="Helical" evidence="6">
    <location>
        <begin position="123"/>
        <end position="147"/>
    </location>
</feature>
<feature type="transmembrane region" description="Helical" evidence="6">
    <location>
        <begin position="99"/>
        <end position="117"/>
    </location>
</feature>
<dbReference type="PANTHER" id="PTHR12778">
    <property type="entry name" value="SOLUTE CARRIER FAMILY 33 ACETYL-COA TRANSPORTER -RELATED"/>
    <property type="match status" value="1"/>
</dbReference>
<organism evidence="7 8">
    <name type="scientific">Hyphomonas polymorpha PS728</name>
    <dbReference type="NCBI Taxonomy" id="1280954"/>
    <lineage>
        <taxon>Bacteria</taxon>
        <taxon>Pseudomonadati</taxon>
        <taxon>Pseudomonadota</taxon>
        <taxon>Alphaproteobacteria</taxon>
        <taxon>Hyphomonadales</taxon>
        <taxon>Hyphomonadaceae</taxon>
        <taxon>Hyphomonas</taxon>
    </lineage>
</organism>
<keyword evidence="4 6" id="KW-1133">Transmembrane helix</keyword>
<feature type="transmembrane region" description="Helical" evidence="6">
    <location>
        <begin position="507"/>
        <end position="526"/>
    </location>
</feature>
<dbReference type="InterPro" id="IPR004752">
    <property type="entry name" value="AmpG_permease/AT-1"/>
</dbReference>
<dbReference type="PATRIC" id="fig|1280954.3.peg.2399"/>
<evidence type="ECO:0000256" key="3">
    <source>
        <dbReference type="ARBA" id="ARBA00022692"/>
    </source>
</evidence>
<evidence type="ECO:0000256" key="2">
    <source>
        <dbReference type="ARBA" id="ARBA00022448"/>
    </source>
</evidence>
<dbReference type="AlphaFoldDB" id="A0A062VEW6"/>
<gene>
    <name evidence="7" type="ORF">HPO_11863</name>
</gene>
<evidence type="ECO:0000313" key="8">
    <source>
        <dbReference type="Proteomes" id="UP000027100"/>
    </source>
</evidence>
<comment type="subcellular location">
    <subcellularLocation>
        <location evidence="1">Membrane</location>
        <topology evidence="1">Multi-pass membrane protein</topology>
    </subcellularLocation>
</comment>
<dbReference type="STRING" id="1280954.HPO_11863"/>
<feature type="transmembrane region" description="Helical" evidence="6">
    <location>
        <begin position="167"/>
        <end position="187"/>
    </location>
</feature>
<feature type="transmembrane region" description="Helical" evidence="6">
    <location>
        <begin position="342"/>
        <end position="368"/>
    </location>
</feature>
<name>A0A062VEW6_9PROT</name>
<dbReference type="InterPro" id="IPR036259">
    <property type="entry name" value="MFS_trans_sf"/>
</dbReference>
<proteinExistence type="predicted"/>
<protein>
    <submittedName>
        <fullName evidence="7">Putative muropeptide permease AmpG</fullName>
    </submittedName>
</protein>
<dbReference type="Proteomes" id="UP000027100">
    <property type="component" value="Unassembled WGS sequence"/>
</dbReference>
<feature type="transmembrane region" description="Helical" evidence="6">
    <location>
        <begin position="413"/>
        <end position="432"/>
    </location>
</feature>
<evidence type="ECO:0000256" key="6">
    <source>
        <dbReference type="SAM" id="Phobius"/>
    </source>
</evidence>
<dbReference type="OrthoDB" id="9787815at2"/>
<dbReference type="GO" id="GO:0016020">
    <property type="term" value="C:membrane"/>
    <property type="evidence" value="ECO:0007669"/>
    <property type="project" value="UniProtKB-SubCell"/>
</dbReference>
<feature type="transmembrane region" description="Helical" evidence="6">
    <location>
        <begin position="193"/>
        <end position="213"/>
    </location>
</feature>
<dbReference type="Gene3D" id="1.20.1250.20">
    <property type="entry name" value="MFS general substrate transporter like domains"/>
    <property type="match status" value="1"/>
</dbReference>
<reference evidence="7 8" key="1">
    <citation type="journal article" date="2014" name="Antonie Van Leeuwenhoek">
        <title>Hyphomonas beringensis sp. nov. and Hyphomonas chukchiensis sp. nov., isolated from surface seawater of the Bering Sea and Chukchi Sea.</title>
        <authorList>
            <person name="Li C."/>
            <person name="Lai Q."/>
            <person name="Li G."/>
            <person name="Dong C."/>
            <person name="Wang J."/>
            <person name="Liao Y."/>
            <person name="Shao Z."/>
        </authorList>
    </citation>
    <scope>NUCLEOTIDE SEQUENCE [LARGE SCALE GENOMIC DNA]</scope>
    <source>
        <strain evidence="7 8">PS728</strain>
    </source>
</reference>
<feature type="transmembrane region" description="Helical" evidence="6">
    <location>
        <begin position="28"/>
        <end position="52"/>
    </location>
</feature>
<evidence type="ECO:0000256" key="5">
    <source>
        <dbReference type="ARBA" id="ARBA00023136"/>
    </source>
</evidence>
<keyword evidence="8" id="KW-1185">Reference proteome</keyword>
<dbReference type="eggNOG" id="COG2271">
    <property type="taxonomic scope" value="Bacteria"/>
</dbReference>
<dbReference type="EMBL" id="ARYM01000013">
    <property type="protein sequence ID" value="KCZ98009.1"/>
    <property type="molecule type" value="Genomic_DNA"/>
</dbReference>
<feature type="transmembrane region" description="Helical" evidence="6">
    <location>
        <begin position="58"/>
        <end position="79"/>
    </location>
</feature>
<comment type="caution">
    <text evidence="7">The sequence shown here is derived from an EMBL/GenBank/DDBJ whole genome shotgun (WGS) entry which is preliminary data.</text>
</comment>
<feature type="transmembrane region" description="Helical" evidence="6">
    <location>
        <begin position="234"/>
        <end position="258"/>
    </location>
</feature>
<feature type="transmembrane region" description="Helical" evidence="6">
    <location>
        <begin position="538"/>
        <end position="559"/>
    </location>
</feature>
<evidence type="ECO:0000313" key="7">
    <source>
        <dbReference type="EMBL" id="KCZ98009.1"/>
    </source>
</evidence>